<name>A0A0C3L897_9AGAM</name>
<dbReference type="STRING" id="1051891.A0A0C3L897"/>
<accession>A0A0C3L897</accession>
<dbReference type="Proteomes" id="UP000054248">
    <property type="component" value="Unassembled WGS sequence"/>
</dbReference>
<dbReference type="HOGENOM" id="CLU_928112_0_0_1"/>
<dbReference type="AlphaFoldDB" id="A0A0C3L897"/>
<sequence>MKRSYSSVTIGTTWWNNTPSLWMKIRKTAGIPNARVIHSLEKSKDYPLEIMCDISSRDMWESAQDAFLNTIFPHAHRWRKVSLHLGGDGQDLGPMATISTPLLESISLSTNHYSGWAQDWQLNIFGDRPPPRLRELFLAGIPVPWSSTFLCNLIVLGISQMEYLAPSLDQLLGVLSACPCLESLTVQNVTFAGGANAISLNAVHMAALGRLELEGMASETINLLLAAIHAPNCKFGALRCFVPGDPLVRYAGGPRSNYARRTSRPSTNAETPTSNFVILGFLRAFWGLRYMEVVNQLRLS</sequence>
<dbReference type="SUPFAM" id="SSF52047">
    <property type="entry name" value="RNI-like"/>
    <property type="match status" value="1"/>
</dbReference>
<reference evidence="1 2" key="1">
    <citation type="submission" date="2014-04" db="EMBL/GenBank/DDBJ databases">
        <authorList>
            <consortium name="DOE Joint Genome Institute"/>
            <person name="Kuo A."/>
            <person name="Girlanda M."/>
            <person name="Perotto S."/>
            <person name="Kohler A."/>
            <person name="Nagy L.G."/>
            <person name="Floudas D."/>
            <person name="Copeland A."/>
            <person name="Barry K.W."/>
            <person name="Cichocki N."/>
            <person name="Veneault-Fourrey C."/>
            <person name="LaButti K."/>
            <person name="Lindquist E.A."/>
            <person name="Lipzen A."/>
            <person name="Lundell T."/>
            <person name="Morin E."/>
            <person name="Murat C."/>
            <person name="Sun H."/>
            <person name="Tunlid A."/>
            <person name="Henrissat B."/>
            <person name="Grigoriev I.V."/>
            <person name="Hibbett D.S."/>
            <person name="Martin F."/>
            <person name="Nordberg H.P."/>
            <person name="Cantor M.N."/>
            <person name="Hua S.X."/>
        </authorList>
    </citation>
    <scope>NUCLEOTIDE SEQUENCE [LARGE SCALE GENOMIC DNA]</scope>
    <source>
        <strain evidence="1 2">MUT 4182</strain>
    </source>
</reference>
<evidence type="ECO:0000313" key="1">
    <source>
        <dbReference type="EMBL" id="KIO30063.1"/>
    </source>
</evidence>
<evidence type="ECO:0000313" key="2">
    <source>
        <dbReference type="Proteomes" id="UP000054248"/>
    </source>
</evidence>
<organism evidence="1 2">
    <name type="scientific">Tulasnella calospora MUT 4182</name>
    <dbReference type="NCBI Taxonomy" id="1051891"/>
    <lineage>
        <taxon>Eukaryota</taxon>
        <taxon>Fungi</taxon>
        <taxon>Dikarya</taxon>
        <taxon>Basidiomycota</taxon>
        <taxon>Agaricomycotina</taxon>
        <taxon>Agaricomycetes</taxon>
        <taxon>Cantharellales</taxon>
        <taxon>Tulasnellaceae</taxon>
        <taxon>Tulasnella</taxon>
    </lineage>
</organism>
<reference evidence="2" key="2">
    <citation type="submission" date="2015-01" db="EMBL/GenBank/DDBJ databases">
        <title>Evolutionary Origins and Diversification of the Mycorrhizal Mutualists.</title>
        <authorList>
            <consortium name="DOE Joint Genome Institute"/>
            <consortium name="Mycorrhizal Genomics Consortium"/>
            <person name="Kohler A."/>
            <person name="Kuo A."/>
            <person name="Nagy L.G."/>
            <person name="Floudas D."/>
            <person name="Copeland A."/>
            <person name="Barry K.W."/>
            <person name="Cichocki N."/>
            <person name="Veneault-Fourrey C."/>
            <person name="LaButti K."/>
            <person name="Lindquist E.A."/>
            <person name="Lipzen A."/>
            <person name="Lundell T."/>
            <person name="Morin E."/>
            <person name="Murat C."/>
            <person name="Riley R."/>
            <person name="Ohm R."/>
            <person name="Sun H."/>
            <person name="Tunlid A."/>
            <person name="Henrissat B."/>
            <person name="Grigoriev I.V."/>
            <person name="Hibbett D.S."/>
            <person name="Martin F."/>
        </authorList>
    </citation>
    <scope>NUCLEOTIDE SEQUENCE [LARGE SCALE GENOMIC DNA]</scope>
    <source>
        <strain evidence="2">MUT 4182</strain>
    </source>
</reference>
<proteinExistence type="predicted"/>
<gene>
    <name evidence="1" type="ORF">M407DRAFT_20919</name>
</gene>
<dbReference type="EMBL" id="KN822976">
    <property type="protein sequence ID" value="KIO30063.1"/>
    <property type="molecule type" value="Genomic_DNA"/>
</dbReference>
<dbReference type="OrthoDB" id="3365698at2759"/>
<keyword evidence="2" id="KW-1185">Reference proteome</keyword>
<protein>
    <submittedName>
        <fullName evidence="1">Uncharacterized protein</fullName>
    </submittedName>
</protein>